<dbReference type="GeneID" id="16992658"/>
<dbReference type="OrthoDB" id="542507at2759"/>
<reference evidence="3 4" key="1">
    <citation type="journal article" date="2004" name="Nature">
        <title>Genome sequence of the ultrasmall unicellular red alga Cyanidioschyzon merolae 10D.</title>
        <authorList>
            <person name="Matsuzaki M."/>
            <person name="Misumi O."/>
            <person name="Shin-i T."/>
            <person name="Maruyama S."/>
            <person name="Takahara M."/>
            <person name="Miyagishima S."/>
            <person name="Mori T."/>
            <person name="Nishida K."/>
            <person name="Yagisawa F."/>
            <person name="Nishida K."/>
            <person name="Yoshida Y."/>
            <person name="Nishimura Y."/>
            <person name="Nakao S."/>
            <person name="Kobayashi T."/>
            <person name="Momoyama Y."/>
            <person name="Higashiyama T."/>
            <person name="Minoda A."/>
            <person name="Sano M."/>
            <person name="Nomoto H."/>
            <person name="Oishi K."/>
            <person name="Hayashi H."/>
            <person name="Ohta F."/>
            <person name="Nishizaka S."/>
            <person name="Haga S."/>
            <person name="Miura S."/>
            <person name="Morishita T."/>
            <person name="Kabeya Y."/>
            <person name="Terasawa K."/>
            <person name="Suzuki Y."/>
            <person name="Ishii Y."/>
            <person name="Asakawa S."/>
            <person name="Takano H."/>
            <person name="Ohta N."/>
            <person name="Kuroiwa H."/>
            <person name="Tanaka K."/>
            <person name="Shimizu N."/>
            <person name="Sugano S."/>
            <person name="Sato N."/>
            <person name="Nozaki H."/>
            <person name="Ogasawara N."/>
            <person name="Kohara Y."/>
            <person name="Kuroiwa T."/>
        </authorList>
    </citation>
    <scope>NUCLEOTIDE SEQUENCE [LARGE SCALE GENOMIC DNA]</scope>
    <source>
        <strain evidence="3 4">10D</strain>
    </source>
</reference>
<name>M1UP33_CYAM1</name>
<evidence type="ECO:0000313" key="3">
    <source>
        <dbReference type="EMBL" id="BAM79181.1"/>
    </source>
</evidence>
<keyword evidence="2" id="KW-0472">Membrane</keyword>
<dbReference type="InterPro" id="IPR010903">
    <property type="entry name" value="DUF1517"/>
</dbReference>
<proteinExistence type="predicted"/>
<dbReference type="AlphaFoldDB" id="M1UP33"/>
<dbReference type="InterPro" id="IPR001020">
    <property type="entry name" value="PTS_HPr_His_P_site"/>
</dbReference>
<dbReference type="PANTHER" id="PTHR33975:SF2">
    <property type="entry name" value="MYELIN-ASSOCIATED OLIGODENDROCYTE BASIC PROTEIN"/>
    <property type="match status" value="1"/>
</dbReference>
<dbReference type="KEGG" id="cme:CYME_CMD107C"/>
<dbReference type="RefSeq" id="XP_005535467.1">
    <property type="nucleotide sequence ID" value="XM_005535410.1"/>
</dbReference>
<dbReference type="STRING" id="280699.M1UP33"/>
<feature type="transmembrane region" description="Helical" evidence="2">
    <location>
        <begin position="146"/>
        <end position="172"/>
    </location>
</feature>
<keyword evidence="2" id="KW-1133">Transmembrane helix</keyword>
<organism evidence="3 4">
    <name type="scientific">Cyanidioschyzon merolae (strain NIES-3377 / 10D)</name>
    <name type="common">Unicellular red alga</name>
    <dbReference type="NCBI Taxonomy" id="280699"/>
    <lineage>
        <taxon>Eukaryota</taxon>
        <taxon>Rhodophyta</taxon>
        <taxon>Bangiophyceae</taxon>
        <taxon>Cyanidiales</taxon>
        <taxon>Cyanidiaceae</taxon>
        <taxon>Cyanidioschyzon</taxon>
    </lineage>
</organism>
<evidence type="ECO:0000256" key="1">
    <source>
        <dbReference type="SAM" id="MobiDB-lite"/>
    </source>
</evidence>
<sequence>MAFVCYPLFTSAKFRVIPAHGLHSRSSTLWKGTTAGRHAAGRALVASSTARGALTLRGNAAGAPRRPLQPLLAKGAAVLAALAVAISPLLGDPEAALAAQGGGRVGGSSFRAPATRSAPPRSYRAPSGGIGGYYYSPAPVLPFTPFYFGPVVVPFGFTGIGTFLLAAAFFAFATRALSSNLSGLGVSAAAEDSELAAEQTTLVKLKVGLLSTARELQQELEEIALRSKTDSIVGLQQVLQETTLALYRNPDYWSFGSVNVKRTSLSEAEAAFNNESFAERGKLEKETLSNFGGQIDIRKREVAERDSTDMRVPEFIVVTLIVAASGRVPGVPTEIRRSSDIEAALRALSSIPREALQGVEVIWSPQSREDALTESEMLADHPELVRI</sequence>
<keyword evidence="2" id="KW-0812">Transmembrane</keyword>
<reference evidence="3 4" key="2">
    <citation type="journal article" date="2007" name="BMC Biol.">
        <title>A 100%-complete sequence reveals unusually simple genomic features in the hot-spring red alga Cyanidioschyzon merolae.</title>
        <authorList>
            <person name="Nozaki H."/>
            <person name="Takano H."/>
            <person name="Misumi O."/>
            <person name="Terasawa K."/>
            <person name="Matsuzaki M."/>
            <person name="Maruyama S."/>
            <person name="Nishida K."/>
            <person name="Yagisawa F."/>
            <person name="Yoshida Y."/>
            <person name="Fujiwara T."/>
            <person name="Takio S."/>
            <person name="Tamura K."/>
            <person name="Chung S.J."/>
            <person name="Nakamura S."/>
            <person name="Kuroiwa H."/>
            <person name="Tanaka K."/>
            <person name="Sato N."/>
            <person name="Kuroiwa T."/>
        </authorList>
    </citation>
    <scope>NUCLEOTIDE SEQUENCE [LARGE SCALE GENOMIC DNA]</scope>
    <source>
        <strain evidence="3 4">10D</strain>
    </source>
</reference>
<evidence type="ECO:0000313" key="4">
    <source>
        <dbReference type="Proteomes" id="UP000007014"/>
    </source>
</evidence>
<dbReference type="Proteomes" id="UP000007014">
    <property type="component" value="Chromosome 4"/>
</dbReference>
<protein>
    <submittedName>
        <fullName evidence="3">Uncharacterized protein</fullName>
    </submittedName>
</protein>
<dbReference type="eggNOG" id="ENOG502QUI9">
    <property type="taxonomic scope" value="Eukaryota"/>
</dbReference>
<dbReference type="PROSITE" id="PS00369">
    <property type="entry name" value="PTS_HPR_HIS"/>
    <property type="match status" value="1"/>
</dbReference>
<dbReference type="Gramene" id="CMD107CT">
    <property type="protein sequence ID" value="CMD107CT"/>
    <property type="gene ID" value="CMD107C"/>
</dbReference>
<keyword evidence="4" id="KW-1185">Reference proteome</keyword>
<dbReference type="HOGENOM" id="CLU_047333_0_1_1"/>
<accession>M1UP33</accession>
<evidence type="ECO:0000256" key="2">
    <source>
        <dbReference type="SAM" id="Phobius"/>
    </source>
</evidence>
<gene>
    <name evidence="3" type="ORF">CYME_CMD107C</name>
</gene>
<dbReference type="OMA" id="IEVLWTP"/>
<dbReference type="Pfam" id="PF07466">
    <property type="entry name" value="DUF1517"/>
    <property type="match status" value="1"/>
</dbReference>
<feature type="region of interest" description="Disordered" evidence="1">
    <location>
        <begin position="103"/>
        <end position="123"/>
    </location>
</feature>
<dbReference type="EMBL" id="AP006486">
    <property type="protein sequence ID" value="BAM79181.1"/>
    <property type="molecule type" value="Genomic_DNA"/>
</dbReference>
<dbReference type="PANTHER" id="PTHR33975">
    <property type="entry name" value="MYELIN-ASSOCIATED OLIGODENDROCYTE BASIC PROTEIN"/>
    <property type="match status" value="1"/>
</dbReference>
<dbReference type="InterPro" id="IPR053023">
    <property type="entry name" value="FLAP_modulator"/>
</dbReference>